<keyword evidence="1" id="KW-0812">Transmembrane</keyword>
<evidence type="ECO:0000313" key="3">
    <source>
        <dbReference type="Proteomes" id="UP000886786"/>
    </source>
</evidence>
<dbReference type="EMBL" id="DVFV01000137">
    <property type="protein sequence ID" value="HIQ91530.1"/>
    <property type="molecule type" value="Genomic_DNA"/>
</dbReference>
<evidence type="ECO:0000313" key="2">
    <source>
        <dbReference type="EMBL" id="HIQ91530.1"/>
    </source>
</evidence>
<proteinExistence type="predicted"/>
<gene>
    <name evidence="2" type="ORF">IAB27_07975</name>
</gene>
<reference evidence="2" key="2">
    <citation type="journal article" date="2021" name="PeerJ">
        <title>Extensive microbial diversity within the chicken gut microbiome revealed by metagenomics and culture.</title>
        <authorList>
            <person name="Gilroy R."/>
            <person name="Ravi A."/>
            <person name="Getino M."/>
            <person name="Pursley I."/>
            <person name="Horton D.L."/>
            <person name="Alikhan N.F."/>
            <person name="Baker D."/>
            <person name="Gharbi K."/>
            <person name="Hall N."/>
            <person name="Watson M."/>
            <person name="Adriaenssens E.M."/>
            <person name="Foster-Nyarko E."/>
            <person name="Jarju S."/>
            <person name="Secka A."/>
            <person name="Antonio M."/>
            <person name="Oren A."/>
            <person name="Chaudhuri R.R."/>
            <person name="La Ragione R."/>
            <person name="Hildebrand F."/>
            <person name="Pallen M.J."/>
        </authorList>
    </citation>
    <scope>NUCLEOTIDE SEQUENCE</scope>
    <source>
        <strain evidence="2">CHK147-3167</strain>
    </source>
</reference>
<evidence type="ECO:0000256" key="1">
    <source>
        <dbReference type="SAM" id="Phobius"/>
    </source>
</evidence>
<reference evidence="2" key="1">
    <citation type="submission" date="2020-10" db="EMBL/GenBank/DDBJ databases">
        <authorList>
            <person name="Gilroy R."/>
        </authorList>
    </citation>
    <scope>NUCLEOTIDE SEQUENCE</scope>
    <source>
        <strain evidence="2">CHK147-3167</strain>
    </source>
</reference>
<feature type="transmembrane region" description="Helical" evidence="1">
    <location>
        <begin position="68"/>
        <end position="87"/>
    </location>
</feature>
<organism evidence="2 3">
    <name type="scientific">Candidatus Coprosoma intestinipullorum</name>
    <dbReference type="NCBI Taxonomy" id="2840752"/>
    <lineage>
        <taxon>Bacteria</taxon>
        <taxon>Bacillati</taxon>
        <taxon>Bacillota</taxon>
        <taxon>Bacillota incertae sedis</taxon>
        <taxon>Candidatus Coprosoma</taxon>
    </lineage>
</organism>
<dbReference type="Proteomes" id="UP000886786">
    <property type="component" value="Unassembled WGS sequence"/>
</dbReference>
<name>A0A9D1CZT4_9FIRM</name>
<comment type="caution">
    <text evidence="2">The sequence shown here is derived from an EMBL/GenBank/DDBJ whole genome shotgun (WGS) entry which is preliminary data.</text>
</comment>
<dbReference type="AlphaFoldDB" id="A0A9D1CZT4"/>
<feature type="transmembrane region" description="Helical" evidence="1">
    <location>
        <begin position="93"/>
        <end position="116"/>
    </location>
</feature>
<keyword evidence="1" id="KW-1133">Transmembrane helix</keyword>
<feature type="transmembrane region" description="Helical" evidence="1">
    <location>
        <begin position="27"/>
        <end position="47"/>
    </location>
</feature>
<accession>A0A9D1CZT4</accession>
<sequence>MFIFIGLYLFAFTMVIIKQCFPKVKNVIAFPLSLIGSFLISFIISYFRFDIKILESIYYNDFFGFENYIGISFYLIIVLIIFALLKMKLCKKITITILSFIILCVISFVLQFNYCGSGLFGDYHSKKGFETFCEVKENIENFPVNIFPEIITDDKTHNPSYK</sequence>
<protein>
    <submittedName>
        <fullName evidence="2">Uncharacterized protein</fullName>
    </submittedName>
</protein>
<keyword evidence="1" id="KW-0472">Membrane</keyword>